<accession>A0AA90H4H5</accession>
<sequence>MRRTAQALRDQARELRAIATTDGRLEGAYADTLRAGAADLDHHLRQTAERYEHVHAHLTNWANELDDMQSESTVLLRRAQEESSGPAGAPVGTHPDDDPVQPLRRSLNRLTADRDDRAAVYAARIRHACDDVIADSAWEGVEDAVGAVFQENWFNEVLEVASWTATFVGLIALFISPPAWIVGAALVLSFALIAKDVLALAVNQGSWFDISMDAAALLTMGGGKMAVDALVRIQEATKLSAEAAAAERAVAAALHDVRPVLDRTYRITNRRNTPRAAKTAARQLRLRLLAQAERLGEQAGHAESMRPMSNVTLREAFSFGGDTEVAGISKDIEYMRNEYPESSSVQQESRQRGAWQAVGRSSFWVGTGLDGVDKGIGQSQIAPLKPFSHSYMDFKNRFAVTYGTRW</sequence>
<comment type="caution">
    <text evidence="3">The sequence shown here is derived from an EMBL/GenBank/DDBJ whole genome shotgun (WGS) entry which is preliminary data.</text>
</comment>
<reference evidence="3" key="1">
    <citation type="submission" date="2023-05" db="EMBL/GenBank/DDBJ databases">
        <title>Streptantibioticus silvisoli sp. nov., acidotolerant actinomycetes 1 from pine litter.</title>
        <authorList>
            <person name="Swiecimska M."/>
            <person name="Golinska P."/>
            <person name="Sangal V."/>
            <person name="Wachnowicz B."/>
            <person name="Goodfellow M."/>
        </authorList>
    </citation>
    <scope>NUCLEOTIDE SEQUENCE</scope>
    <source>
        <strain evidence="3">SL13</strain>
    </source>
</reference>
<evidence type="ECO:0000313" key="3">
    <source>
        <dbReference type="EMBL" id="MDI5971811.1"/>
    </source>
</evidence>
<keyword evidence="2" id="KW-0472">Membrane</keyword>
<dbReference type="RefSeq" id="WP_271313266.1">
    <property type="nucleotide sequence ID" value="NZ_JABXJJ020000026.1"/>
</dbReference>
<protein>
    <submittedName>
        <fullName evidence="3">Uncharacterized protein</fullName>
    </submittedName>
</protein>
<name>A0AA90H4H5_9ACTN</name>
<dbReference type="AlphaFoldDB" id="A0AA90H4H5"/>
<keyword evidence="2" id="KW-0812">Transmembrane</keyword>
<evidence type="ECO:0000256" key="2">
    <source>
        <dbReference type="SAM" id="Phobius"/>
    </source>
</evidence>
<evidence type="ECO:0000256" key="1">
    <source>
        <dbReference type="SAM" id="MobiDB-lite"/>
    </source>
</evidence>
<organism evidence="3">
    <name type="scientific">Streptantibioticus silvisoli</name>
    <dbReference type="NCBI Taxonomy" id="2705255"/>
    <lineage>
        <taxon>Bacteria</taxon>
        <taxon>Bacillati</taxon>
        <taxon>Actinomycetota</taxon>
        <taxon>Actinomycetes</taxon>
        <taxon>Kitasatosporales</taxon>
        <taxon>Streptomycetaceae</taxon>
        <taxon>Streptantibioticus</taxon>
    </lineage>
</organism>
<dbReference type="EMBL" id="JABXJJ020000026">
    <property type="protein sequence ID" value="MDI5971811.1"/>
    <property type="molecule type" value="Genomic_DNA"/>
</dbReference>
<gene>
    <name evidence="3" type="ORF">POF50_021155</name>
</gene>
<feature type="transmembrane region" description="Helical" evidence="2">
    <location>
        <begin position="181"/>
        <end position="202"/>
    </location>
</feature>
<proteinExistence type="predicted"/>
<keyword evidence="2" id="KW-1133">Transmembrane helix</keyword>
<feature type="region of interest" description="Disordered" evidence="1">
    <location>
        <begin position="76"/>
        <end position="103"/>
    </location>
</feature>